<proteinExistence type="predicted"/>
<protein>
    <submittedName>
        <fullName evidence="1">Uncharacterized protein</fullName>
    </submittedName>
</protein>
<name>A0ACC6UPE3_STRAO</name>
<keyword evidence="2" id="KW-1185">Reference proteome</keyword>
<comment type="caution">
    <text evidence="1">The sequence shown here is derived from an EMBL/GenBank/DDBJ whole genome shotgun (WGS) entry which is preliminary data.</text>
</comment>
<evidence type="ECO:0000313" key="2">
    <source>
        <dbReference type="Proteomes" id="UP001565447"/>
    </source>
</evidence>
<accession>A0ACC6UPE3</accession>
<dbReference type="Proteomes" id="UP001565447">
    <property type="component" value="Unassembled WGS sequence"/>
</dbReference>
<sequence length="668" mass="72531">MTDYAFQLAFDQITCSGCGVIRIRGVECADCGRQPKPWEIDTSSVPRRQAATQAQTLLLQAATPPPAGSVGATEFLHAEVFARLDGWTGAFFQAVATAAKGEGPEGLEAVLTEFIELRDLVHGADARRPFGVLVKALRELVDELQSMISAYLAALLASTPLQAERQATLAQQHLDRAAGLIGQSGDIAVSVGQLSRERDPVQMQSLLLTRALQAYQASDLLALEAAGRDKLQVITSSRGALGSGLLFATTHVLAQHLFDPDRFCEVLSRSYTLLRSNPAVLEKLAATPVFKEDFERAVLELFDGSLEAAHTVDNAVHTRQAGRALLGVAASLVEGPGRVIAAVLLLACGRKSASYANLRHEMGTKLVNTVQEESGLQGLLDGLDSDLRTGRAHALAHYEQDAVVIERKSKTRRVEWGDVINGVFQGIESVLACQLAMLQMLGELGHNNFGLNDLWHTLGITNEQMVATFLSAMKYQDIVITADGANWHIEARGESDIPLPVVVIMLQPYLPQSVNELVFTAHRGNATHVLSGPVDPWRELSKAPVDSDVQQIAFLRAHLSWIFDGVPWLSTAYVRWWTAVQASHTLDAIPSIAVARLRSLRELARAAQDDTLAWALTGVIRRARLGADCDARAELSQLGAWCNPPAAAPEWWRNNISRFPDLIGQQGT</sequence>
<gene>
    <name evidence="1" type="ORF">RKD21_003654</name>
</gene>
<dbReference type="EMBL" id="JBGCBD010000002">
    <property type="protein sequence ID" value="MEY9813397.1"/>
    <property type="molecule type" value="Genomic_DNA"/>
</dbReference>
<organism evidence="1 2">
    <name type="scientific">Streptomyces albogriseolus</name>
    <dbReference type="NCBI Taxonomy" id="1887"/>
    <lineage>
        <taxon>Bacteria</taxon>
        <taxon>Bacillati</taxon>
        <taxon>Actinomycetota</taxon>
        <taxon>Actinomycetes</taxon>
        <taxon>Kitasatosporales</taxon>
        <taxon>Streptomycetaceae</taxon>
        <taxon>Streptomyces</taxon>
        <taxon>Streptomyces albogriseolus group</taxon>
    </lineage>
</organism>
<evidence type="ECO:0000313" key="1">
    <source>
        <dbReference type="EMBL" id="MEY9813397.1"/>
    </source>
</evidence>
<reference evidence="1" key="1">
    <citation type="submission" date="2024-07" db="EMBL/GenBank/DDBJ databases">
        <title>Genome sequencing of plant associated microbes to promote plant fitness in Sorghum bicolor and Oryza sativa.</title>
        <authorList>
            <person name="Coleman-Derr D."/>
        </authorList>
    </citation>
    <scope>NUCLEOTIDE SEQUENCE</scope>
    <source>
        <strain evidence="1">SAI-173</strain>
    </source>
</reference>